<comment type="caution">
    <text evidence="2">The sequence shown here is derived from an EMBL/GenBank/DDBJ whole genome shotgun (WGS) entry which is preliminary data.</text>
</comment>
<feature type="compositionally biased region" description="Polar residues" evidence="1">
    <location>
        <begin position="62"/>
        <end position="76"/>
    </location>
</feature>
<evidence type="ECO:0000313" key="2">
    <source>
        <dbReference type="EMBL" id="KAK6931115.1"/>
    </source>
</evidence>
<dbReference type="SUPFAM" id="SSF55729">
    <property type="entry name" value="Acyl-CoA N-acyltransferases (Nat)"/>
    <property type="match status" value="1"/>
</dbReference>
<gene>
    <name evidence="2" type="ORF">RJ641_002908</name>
</gene>
<proteinExistence type="predicted"/>
<dbReference type="AlphaFoldDB" id="A0AAN8VBI6"/>
<dbReference type="PANTHER" id="PTHR47489:SF2">
    <property type="entry name" value="GCN5-RELATED N-ACETYLTRANSFERASE 5, CHLOROPLASTIC"/>
    <property type="match status" value="1"/>
</dbReference>
<accession>A0AAN8VBI6</accession>
<sequence>MASILSPSIFSDNSHYHRHHQNYLPFSHNPFTKLTNLSLPKPPLSPLLISKSRFPNRHFSHSSEATTTSSNPSSSLHDPFRKSKFLSNEELEKLKFLENFIYTCELPTGILYVRVMKSEELDITVQLLSESFAESMLLPSGFVKFLGFLVKQYLIERRELMPHTATLIGFYRGAEDGIGGEGELAGTVEVAFNKRGANASPPTPTPPKNSPYVCNMTVKKPLRRSGFSAGSLDPRRGIGWHLLKASEELISQMSSSKDVYLHCRMIDLAPFNMYTKAGYNIVQTDSFLILLTLQRRKHLMRKEIPVSNSQPETNILDSEEEFLLEQTCGDQNVSC</sequence>
<dbReference type="EMBL" id="JBAMMX010000011">
    <property type="protein sequence ID" value="KAK6931115.1"/>
    <property type="molecule type" value="Genomic_DNA"/>
</dbReference>
<evidence type="ECO:0008006" key="4">
    <source>
        <dbReference type="Google" id="ProtNLM"/>
    </source>
</evidence>
<feature type="region of interest" description="Disordered" evidence="1">
    <location>
        <begin position="58"/>
        <end position="78"/>
    </location>
</feature>
<evidence type="ECO:0000256" key="1">
    <source>
        <dbReference type="SAM" id="MobiDB-lite"/>
    </source>
</evidence>
<dbReference type="Gene3D" id="3.40.630.30">
    <property type="match status" value="1"/>
</dbReference>
<dbReference type="Proteomes" id="UP001370490">
    <property type="component" value="Unassembled WGS sequence"/>
</dbReference>
<dbReference type="PANTHER" id="PTHR47489">
    <property type="entry name" value="ACYL-COA N-ACYLTRANSFERASES (NAT) SUPERFAMILY PROTEIN"/>
    <property type="match status" value="1"/>
</dbReference>
<protein>
    <recommendedName>
        <fullName evidence="4">N-acetyltransferase domain-containing protein</fullName>
    </recommendedName>
</protein>
<dbReference type="InterPro" id="IPR016181">
    <property type="entry name" value="Acyl_CoA_acyltransferase"/>
</dbReference>
<evidence type="ECO:0000313" key="3">
    <source>
        <dbReference type="Proteomes" id="UP001370490"/>
    </source>
</evidence>
<organism evidence="2 3">
    <name type="scientific">Dillenia turbinata</name>
    <dbReference type="NCBI Taxonomy" id="194707"/>
    <lineage>
        <taxon>Eukaryota</taxon>
        <taxon>Viridiplantae</taxon>
        <taxon>Streptophyta</taxon>
        <taxon>Embryophyta</taxon>
        <taxon>Tracheophyta</taxon>
        <taxon>Spermatophyta</taxon>
        <taxon>Magnoliopsida</taxon>
        <taxon>eudicotyledons</taxon>
        <taxon>Gunneridae</taxon>
        <taxon>Pentapetalae</taxon>
        <taxon>Dilleniales</taxon>
        <taxon>Dilleniaceae</taxon>
        <taxon>Dillenia</taxon>
    </lineage>
</organism>
<name>A0AAN8VBI6_9MAGN</name>
<keyword evidence="3" id="KW-1185">Reference proteome</keyword>
<reference evidence="2 3" key="1">
    <citation type="submission" date="2023-12" db="EMBL/GenBank/DDBJ databases">
        <title>A high-quality genome assembly for Dillenia turbinata (Dilleniales).</title>
        <authorList>
            <person name="Chanderbali A."/>
        </authorList>
    </citation>
    <scope>NUCLEOTIDE SEQUENCE [LARGE SCALE GENOMIC DNA]</scope>
    <source>
        <strain evidence="2">LSX21</strain>
        <tissue evidence="2">Leaf</tissue>
    </source>
</reference>